<evidence type="ECO:0000313" key="6">
    <source>
        <dbReference type="EMBL" id="KAF5373665.1"/>
    </source>
</evidence>
<dbReference type="InterPro" id="IPR036420">
    <property type="entry name" value="BRCT_dom_sf"/>
</dbReference>
<dbReference type="AlphaFoldDB" id="A0A8H5GZG5"/>
<keyword evidence="3" id="KW-0539">Nucleus</keyword>
<dbReference type="Gene3D" id="2.30.30.140">
    <property type="match status" value="1"/>
</dbReference>
<dbReference type="CDD" id="cd17745">
    <property type="entry name" value="BRCT_p53bp1_rpt1"/>
    <property type="match status" value="1"/>
</dbReference>
<dbReference type="Pfam" id="PF18115">
    <property type="entry name" value="Tudor_3"/>
    <property type="match status" value="1"/>
</dbReference>
<evidence type="ECO:0000259" key="5">
    <source>
        <dbReference type="Pfam" id="PF18115"/>
    </source>
</evidence>
<dbReference type="InterPro" id="IPR041297">
    <property type="entry name" value="Crb2_Tudor"/>
</dbReference>
<dbReference type="GO" id="GO:0042393">
    <property type="term" value="F:histone binding"/>
    <property type="evidence" value="ECO:0007669"/>
    <property type="project" value="TreeGrafter"/>
</dbReference>
<dbReference type="PANTHER" id="PTHR15321:SF3">
    <property type="entry name" value="TP53-BINDING PROTEIN 1"/>
    <property type="match status" value="1"/>
</dbReference>
<dbReference type="GO" id="GO:0000077">
    <property type="term" value="P:DNA damage checkpoint signaling"/>
    <property type="evidence" value="ECO:0007669"/>
    <property type="project" value="TreeGrafter"/>
</dbReference>
<evidence type="ECO:0000256" key="2">
    <source>
        <dbReference type="ARBA" id="ARBA00022763"/>
    </source>
</evidence>
<feature type="compositionally biased region" description="Polar residues" evidence="4">
    <location>
        <begin position="111"/>
        <end position="122"/>
    </location>
</feature>
<feature type="region of interest" description="Disordered" evidence="4">
    <location>
        <begin position="1"/>
        <end position="283"/>
    </location>
</feature>
<dbReference type="CDD" id="cd17724">
    <property type="entry name" value="BRCT_p53bp1_rpt2"/>
    <property type="match status" value="1"/>
</dbReference>
<feature type="compositionally biased region" description="Polar residues" evidence="4">
    <location>
        <begin position="25"/>
        <end position="49"/>
    </location>
</feature>
<feature type="compositionally biased region" description="Polar residues" evidence="4">
    <location>
        <begin position="129"/>
        <end position="151"/>
    </location>
</feature>
<evidence type="ECO:0000256" key="4">
    <source>
        <dbReference type="SAM" id="MobiDB-lite"/>
    </source>
</evidence>
<dbReference type="Proteomes" id="UP000559256">
    <property type="component" value="Unassembled WGS sequence"/>
</dbReference>
<feature type="domain" description="DNA repair protein Crb2 Tudor" evidence="5">
    <location>
        <begin position="683"/>
        <end position="727"/>
    </location>
</feature>
<feature type="compositionally biased region" description="Polar residues" evidence="4">
    <location>
        <begin position="570"/>
        <end position="582"/>
    </location>
</feature>
<accession>A0A8H5GZG5</accession>
<feature type="compositionally biased region" description="Basic and acidic residues" evidence="4">
    <location>
        <begin position="72"/>
        <end position="87"/>
    </location>
</feature>
<feature type="compositionally biased region" description="Polar residues" evidence="4">
    <location>
        <begin position="238"/>
        <end position="261"/>
    </location>
</feature>
<feature type="compositionally biased region" description="Acidic residues" evidence="4">
    <location>
        <begin position="552"/>
        <end position="561"/>
    </location>
</feature>
<dbReference type="InterPro" id="IPR047252">
    <property type="entry name" value="TP53BP1-like"/>
</dbReference>
<keyword evidence="2" id="KW-0227">DNA damage</keyword>
<keyword evidence="7" id="KW-1185">Reference proteome</keyword>
<dbReference type="GO" id="GO:0005634">
    <property type="term" value="C:nucleus"/>
    <property type="evidence" value="ECO:0007669"/>
    <property type="project" value="UniProtKB-SubCell"/>
</dbReference>
<sequence>MDGNSDSQASQILANLQDRREASKHSTASESLNSHATCTDSSLPKNIRSSARYHFHGLAATQTTQTETQLNSHKDDQVEQESQKENIHSPVPSADQRALNPAVAARHLSKGSRSPVPSNATKNKGKAMSFQSPACTNNIPHTDSATSSPLSTPELVDHLESSDSNPAMDIGTILVEATQEPESQPSQVEEEEESQTYFPDPQDDGLYGAQPPEDFDMDVEDSHPPSQQPDEPSLGRDSPSQMTDVSSQDAQAFWDDQNNIPRPQYVETQIEETQPVETQVEPAETQMATQLETQPDDEPQQIDVPDACWRAYQIAKGSKNPMMDVSRTKRWSYMRKDYETDVPDEVWVRYWKERKVNPMDTPTGRRWPYLLKDFERVASEEDQTNPLALQLHDHLDTPVNPPTDEVLSQALQETQLADESDQAYAVRPNLVPPRTRGAFTRSGSLEATAEDAMDIAPDFLPTRASSIQATSTRFNANDQSIVDNEDCCPDSEPARGGVALPATSTASKDHGSSRKRRRSDDEDEVSDPTKLHDESVPDSTEAEPDPNQNIVDSDEDEDEESIPLYEQFVASEQQTRNKTGSMEQMPPPRETRSTRSKGKQRADSTPTAPSARKRQRTVGASIEATPMRTRLSSKPPVTPNDNTPGPSTSTSKTRSNSKKREASVASSSGSSTKAPLRLHGPDYRVFALWKQDAHYYAGVVTEIENSGYTVAFCDNTERKDIAIEHMRIFDLRRGDSVVYGEHNHVGTVSRVGEDDIHIIAGVNPRPQLLHYKDIKVSSKTVESQWTNRMLTEQMIKTIGEQESRQFLYVGKSVDINTLDHFLRGCAIVPSFSSTDPTEREQVIDGLRGVLETQSGKLLSDWHDVIHLKGKKCTQHWYIESKDVRWKGLEDIRRLYLVGDDTSQKAKFLFAIAIGVPCLSKEWLEDEAQIHEWNRYLLTQGYSDHLHARISQSVDLDWGNSVSHLEEIMDNPVPPKLFAGKFVSLTKSVGIPHIILGMGARRVEYAKTWENASREKGSCDYIVFVKQRPNIARMPRDCRLVSWNWVKQCLITGRMIPGEG</sequence>
<feature type="compositionally biased region" description="Polar residues" evidence="4">
    <location>
        <begin position="1"/>
        <end position="14"/>
    </location>
</feature>
<evidence type="ECO:0000256" key="3">
    <source>
        <dbReference type="ARBA" id="ARBA00023242"/>
    </source>
</evidence>
<comment type="subcellular location">
    <subcellularLocation>
        <location evidence="1">Nucleus</location>
    </subcellularLocation>
</comment>
<gene>
    <name evidence="6" type="ORF">D9758_000621</name>
</gene>
<dbReference type="PANTHER" id="PTHR15321">
    <property type="entry name" value="TUMOR SUPPRESSOR P53-BINDING PROTEIN 1"/>
    <property type="match status" value="1"/>
</dbReference>
<dbReference type="InterPro" id="IPR047250">
    <property type="entry name" value="BRCT_p53bp1-like_rpt2"/>
</dbReference>
<organism evidence="6 7">
    <name type="scientific">Tetrapyrgos nigripes</name>
    <dbReference type="NCBI Taxonomy" id="182062"/>
    <lineage>
        <taxon>Eukaryota</taxon>
        <taxon>Fungi</taxon>
        <taxon>Dikarya</taxon>
        <taxon>Basidiomycota</taxon>
        <taxon>Agaricomycotina</taxon>
        <taxon>Agaricomycetes</taxon>
        <taxon>Agaricomycetidae</taxon>
        <taxon>Agaricales</taxon>
        <taxon>Marasmiineae</taxon>
        <taxon>Marasmiaceae</taxon>
        <taxon>Tetrapyrgos</taxon>
    </lineage>
</organism>
<dbReference type="Gene3D" id="3.40.50.10190">
    <property type="entry name" value="BRCT domain"/>
    <property type="match status" value="1"/>
</dbReference>
<name>A0A8H5GZG5_9AGAR</name>
<reference evidence="6 7" key="1">
    <citation type="journal article" date="2020" name="ISME J.">
        <title>Uncovering the hidden diversity of litter-decomposition mechanisms in mushroom-forming fungi.</title>
        <authorList>
            <person name="Floudas D."/>
            <person name="Bentzer J."/>
            <person name="Ahren D."/>
            <person name="Johansson T."/>
            <person name="Persson P."/>
            <person name="Tunlid A."/>
        </authorList>
    </citation>
    <scope>NUCLEOTIDE SEQUENCE [LARGE SCALE GENOMIC DNA]</scope>
    <source>
        <strain evidence="6 7">CBS 291.85</strain>
    </source>
</reference>
<dbReference type="SUPFAM" id="SSF52113">
    <property type="entry name" value="BRCT domain"/>
    <property type="match status" value="2"/>
</dbReference>
<evidence type="ECO:0000313" key="7">
    <source>
        <dbReference type="Proteomes" id="UP000559256"/>
    </source>
</evidence>
<comment type="caution">
    <text evidence="6">The sequence shown here is derived from an EMBL/GenBank/DDBJ whole genome shotgun (WGS) entry which is preliminary data.</text>
</comment>
<dbReference type="InterPro" id="IPR047249">
    <property type="entry name" value="BRCT_p53bp1-like_rpt1"/>
</dbReference>
<dbReference type="GO" id="GO:0045944">
    <property type="term" value="P:positive regulation of transcription by RNA polymerase II"/>
    <property type="evidence" value="ECO:0007669"/>
    <property type="project" value="TreeGrafter"/>
</dbReference>
<dbReference type="EMBL" id="JAACJM010000003">
    <property type="protein sequence ID" value="KAF5373665.1"/>
    <property type="molecule type" value="Genomic_DNA"/>
</dbReference>
<feature type="region of interest" description="Disordered" evidence="4">
    <location>
        <begin position="476"/>
        <end position="677"/>
    </location>
</feature>
<proteinExistence type="predicted"/>
<dbReference type="OrthoDB" id="129353at2759"/>
<evidence type="ECO:0000256" key="1">
    <source>
        <dbReference type="ARBA" id="ARBA00004123"/>
    </source>
</evidence>
<protein>
    <recommendedName>
        <fullName evidence="5">DNA repair protein Crb2 Tudor domain-containing protein</fullName>
    </recommendedName>
</protein>